<evidence type="ECO:0000256" key="9">
    <source>
        <dbReference type="ARBA" id="ARBA00025772"/>
    </source>
</evidence>
<evidence type="ECO:0000256" key="8">
    <source>
        <dbReference type="ARBA" id="ARBA00023136"/>
    </source>
</evidence>
<dbReference type="Gene3D" id="3.55.40.10">
    <property type="entry name" value="minor pseudopilin epsh domain"/>
    <property type="match status" value="1"/>
</dbReference>
<feature type="domain" description="General secretion pathway GspH" evidence="12">
    <location>
        <begin position="50"/>
        <end position="160"/>
    </location>
</feature>
<organism evidence="13 14">
    <name type="scientific">Shewanella saliphila</name>
    <dbReference type="NCBI Taxonomy" id="2282698"/>
    <lineage>
        <taxon>Bacteria</taxon>
        <taxon>Pseudomonadati</taxon>
        <taxon>Pseudomonadota</taxon>
        <taxon>Gammaproteobacteria</taxon>
        <taxon>Alteromonadales</taxon>
        <taxon>Shewanellaceae</taxon>
        <taxon>Shewanella</taxon>
    </lineage>
</organism>
<keyword evidence="14" id="KW-1185">Reference proteome</keyword>
<evidence type="ECO:0000256" key="11">
    <source>
        <dbReference type="SAM" id="Phobius"/>
    </source>
</evidence>
<sequence>MMTISTLTKGFGLIELIVTTLIIMLMSLIAVPSFTAIHEHTRTQSSIKVIQQTIQFARNMAISYGTRVTVCPIVDNKCTSDWRIGLSVFIDRGTKNQIDANDRLLQQTSAFNDNDFVGYNRAAVRFQADGLASGTNGTLTYCPSTIDSEYSKAVIVNQAGRARMSKKKNIKCKPN</sequence>
<dbReference type="SUPFAM" id="SSF54523">
    <property type="entry name" value="Pili subunits"/>
    <property type="match status" value="1"/>
</dbReference>
<keyword evidence="8 11" id="KW-0472">Membrane</keyword>
<dbReference type="EMBL" id="BMQV01000002">
    <property type="protein sequence ID" value="GGP40145.1"/>
    <property type="molecule type" value="Genomic_DNA"/>
</dbReference>
<keyword evidence="5" id="KW-0997">Cell inner membrane</keyword>
<keyword evidence="7 11" id="KW-1133">Transmembrane helix</keyword>
<accession>A0ABQ2Q360</accession>
<keyword evidence="6 11" id="KW-0812">Transmembrane</keyword>
<evidence type="ECO:0000256" key="7">
    <source>
        <dbReference type="ARBA" id="ARBA00022989"/>
    </source>
</evidence>
<evidence type="ECO:0000313" key="14">
    <source>
        <dbReference type="Proteomes" id="UP000654367"/>
    </source>
</evidence>
<evidence type="ECO:0000256" key="1">
    <source>
        <dbReference type="ARBA" id="ARBA00004377"/>
    </source>
</evidence>
<protein>
    <recommendedName>
        <fullName evidence="2">Type II secretion system protein H</fullName>
    </recommendedName>
    <alternativeName>
        <fullName evidence="10">General secretion pathway protein H</fullName>
    </alternativeName>
</protein>
<keyword evidence="3" id="KW-1003">Cell membrane</keyword>
<reference evidence="14" key="1">
    <citation type="journal article" date="2019" name="Int. J. Syst. Evol. Microbiol.">
        <title>The Global Catalogue of Microorganisms (GCM) 10K type strain sequencing project: providing services to taxonomists for standard genome sequencing and annotation.</title>
        <authorList>
            <consortium name="The Broad Institute Genomics Platform"/>
            <consortium name="The Broad Institute Genome Sequencing Center for Infectious Disease"/>
            <person name="Wu L."/>
            <person name="Ma J."/>
        </authorList>
    </citation>
    <scope>NUCLEOTIDE SEQUENCE [LARGE SCALE GENOMIC DNA]</scope>
    <source>
        <strain evidence="14">JCM 32304</strain>
    </source>
</reference>
<evidence type="ECO:0000313" key="13">
    <source>
        <dbReference type="EMBL" id="GGP40145.1"/>
    </source>
</evidence>
<name>A0ABQ2Q360_9GAMM</name>
<evidence type="ECO:0000256" key="3">
    <source>
        <dbReference type="ARBA" id="ARBA00022475"/>
    </source>
</evidence>
<evidence type="ECO:0000256" key="6">
    <source>
        <dbReference type="ARBA" id="ARBA00022692"/>
    </source>
</evidence>
<evidence type="ECO:0000256" key="10">
    <source>
        <dbReference type="ARBA" id="ARBA00030775"/>
    </source>
</evidence>
<evidence type="ECO:0000256" key="4">
    <source>
        <dbReference type="ARBA" id="ARBA00022481"/>
    </source>
</evidence>
<evidence type="ECO:0000256" key="2">
    <source>
        <dbReference type="ARBA" id="ARBA00021549"/>
    </source>
</evidence>
<evidence type="ECO:0000259" key="12">
    <source>
        <dbReference type="Pfam" id="PF12019"/>
    </source>
</evidence>
<feature type="transmembrane region" description="Helical" evidence="11">
    <location>
        <begin position="12"/>
        <end position="34"/>
    </location>
</feature>
<dbReference type="InterPro" id="IPR045584">
    <property type="entry name" value="Pilin-like"/>
</dbReference>
<dbReference type="Proteomes" id="UP000654367">
    <property type="component" value="Unassembled WGS sequence"/>
</dbReference>
<dbReference type="Pfam" id="PF12019">
    <property type="entry name" value="GspH"/>
    <property type="match status" value="1"/>
</dbReference>
<evidence type="ECO:0000256" key="5">
    <source>
        <dbReference type="ARBA" id="ARBA00022519"/>
    </source>
</evidence>
<gene>
    <name evidence="13" type="primary">fimT</name>
    <name evidence="13" type="ORF">GCM10009409_03760</name>
</gene>
<comment type="similarity">
    <text evidence="9">Belongs to the GSP H family.</text>
</comment>
<comment type="caution">
    <text evidence="13">The sequence shown here is derived from an EMBL/GenBank/DDBJ whole genome shotgun (WGS) entry which is preliminary data.</text>
</comment>
<comment type="subcellular location">
    <subcellularLocation>
        <location evidence="1">Cell inner membrane</location>
        <topology evidence="1">Single-pass membrane protein</topology>
    </subcellularLocation>
</comment>
<keyword evidence="4" id="KW-0488">Methylation</keyword>
<dbReference type="InterPro" id="IPR022346">
    <property type="entry name" value="T2SS_GspH"/>
</dbReference>
<proteinExistence type="inferred from homology"/>